<dbReference type="InterPro" id="IPR013325">
    <property type="entry name" value="RNA_pol_sigma_r2"/>
</dbReference>
<keyword evidence="4" id="KW-0804">Transcription</keyword>
<protein>
    <submittedName>
        <fullName evidence="6">RNA polymerase subunit sigma-24</fullName>
    </submittedName>
</protein>
<evidence type="ECO:0000256" key="3">
    <source>
        <dbReference type="ARBA" id="ARBA00023125"/>
    </source>
</evidence>
<dbReference type="PANTHER" id="PTHR43133:SF8">
    <property type="entry name" value="RNA POLYMERASE SIGMA FACTOR HI_1459-RELATED"/>
    <property type="match status" value="1"/>
</dbReference>
<organism evidence="6 7">
    <name type="scientific">Pseudopedobacter saltans</name>
    <dbReference type="NCBI Taxonomy" id="151895"/>
    <lineage>
        <taxon>Bacteria</taxon>
        <taxon>Pseudomonadati</taxon>
        <taxon>Bacteroidota</taxon>
        <taxon>Sphingobacteriia</taxon>
        <taxon>Sphingobacteriales</taxon>
        <taxon>Sphingobacteriaceae</taxon>
        <taxon>Pseudopedobacter</taxon>
    </lineage>
</organism>
<reference evidence="6 7" key="1">
    <citation type="submission" date="2017-11" db="EMBL/GenBank/DDBJ databases">
        <title>Infants hospitalized years apart are colonized by the same room-sourced microbial strains.</title>
        <authorList>
            <person name="Brooks B."/>
            <person name="Olm M.R."/>
            <person name="Firek B.A."/>
            <person name="Baker R."/>
            <person name="Thomas B.C."/>
            <person name="Morowitz M.J."/>
            <person name="Banfield J.F."/>
        </authorList>
    </citation>
    <scope>NUCLEOTIDE SEQUENCE [LARGE SCALE GENOMIC DNA]</scope>
    <source>
        <strain evidence="6">S2_009_000_R2_76</strain>
    </source>
</reference>
<evidence type="ECO:0000256" key="1">
    <source>
        <dbReference type="ARBA" id="ARBA00023015"/>
    </source>
</evidence>
<accession>A0A2W5EFQ7</accession>
<feature type="non-terminal residue" evidence="6">
    <location>
        <position position="136"/>
    </location>
</feature>
<dbReference type="NCBIfam" id="TIGR02937">
    <property type="entry name" value="sigma70-ECF"/>
    <property type="match status" value="1"/>
</dbReference>
<evidence type="ECO:0000313" key="6">
    <source>
        <dbReference type="EMBL" id="PZP41898.1"/>
    </source>
</evidence>
<dbReference type="InterPro" id="IPR014284">
    <property type="entry name" value="RNA_pol_sigma-70_dom"/>
</dbReference>
<keyword evidence="3" id="KW-0238">DNA-binding</keyword>
<dbReference type="Gene3D" id="1.10.1740.10">
    <property type="match status" value="1"/>
</dbReference>
<evidence type="ECO:0000256" key="2">
    <source>
        <dbReference type="ARBA" id="ARBA00023082"/>
    </source>
</evidence>
<keyword evidence="2" id="KW-0731">Sigma factor</keyword>
<keyword evidence="1" id="KW-0805">Transcription regulation</keyword>
<dbReference type="GO" id="GO:0006352">
    <property type="term" value="P:DNA-templated transcription initiation"/>
    <property type="evidence" value="ECO:0007669"/>
    <property type="project" value="InterPro"/>
</dbReference>
<gene>
    <name evidence="6" type="ORF">DI598_17655</name>
</gene>
<dbReference type="Pfam" id="PF04542">
    <property type="entry name" value="Sigma70_r2"/>
    <property type="match status" value="1"/>
</dbReference>
<evidence type="ECO:0000259" key="5">
    <source>
        <dbReference type="Pfam" id="PF04542"/>
    </source>
</evidence>
<dbReference type="EMBL" id="QFOI01000477">
    <property type="protein sequence ID" value="PZP41898.1"/>
    <property type="molecule type" value="Genomic_DNA"/>
</dbReference>
<evidence type="ECO:0000313" key="7">
    <source>
        <dbReference type="Proteomes" id="UP000249645"/>
    </source>
</evidence>
<dbReference type="InterPro" id="IPR039425">
    <property type="entry name" value="RNA_pol_sigma-70-like"/>
</dbReference>
<dbReference type="Proteomes" id="UP000249645">
    <property type="component" value="Unassembled WGS sequence"/>
</dbReference>
<dbReference type="SUPFAM" id="SSF88946">
    <property type="entry name" value="Sigma2 domain of RNA polymerase sigma factors"/>
    <property type="match status" value="1"/>
</dbReference>
<feature type="domain" description="RNA polymerase sigma-70 region 2" evidence="5">
    <location>
        <begin position="13"/>
        <end position="78"/>
    </location>
</feature>
<dbReference type="InterPro" id="IPR007627">
    <property type="entry name" value="RNA_pol_sigma70_r2"/>
</dbReference>
<dbReference type="AlphaFoldDB" id="A0A2W5EFQ7"/>
<dbReference type="GO" id="GO:0003677">
    <property type="term" value="F:DNA binding"/>
    <property type="evidence" value="ECO:0007669"/>
    <property type="project" value="UniProtKB-KW"/>
</dbReference>
<comment type="caution">
    <text evidence="6">The sequence shown here is derived from an EMBL/GenBank/DDBJ whole genome shotgun (WGS) entry which is preliminary data.</text>
</comment>
<dbReference type="PANTHER" id="PTHR43133">
    <property type="entry name" value="RNA POLYMERASE ECF-TYPE SIGMA FACTO"/>
    <property type="match status" value="1"/>
</dbReference>
<sequence length="136" mass="16019">MNSSRNIQANKWVKEYADYLFHFAHQRVDDVELANDLVQDTFLSGLESKDSFEGRSSELTWLRTILKNKIIDHYRKQASGLNKVMVDVPEQNEAVDFFDENGIWKNEFAPKPFTDRADEKLHAKEFYKILELCMKK</sequence>
<name>A0A2W5EFQ7_9SPHI</name>
<evidence type="ECO:0000256" key="4">
    <source>
        <dbReference type="ARBA" id="ARBA00023163"/>
    </source>
</evidence>
<proteinExistence type="predicted"/>
<dbReference type="GO" id="GO:0016987">
    <property type="term" value="F:sigma factor activity"/>
    <property type="evidence" value="ECO:0007669"/>
    <property type="project" value="UniProtKB-KW"/>
</dbReference>